<keyword evidence="1" id="KW-0175">Coiled coil</keyword>
<organism evidence="3">
    <name type="scientific">freshwater metagenome</name>
    <dbReference type="NCBI Taxonomy" id="449393"/>
    <lineage>
        <taxon>unclassified sequences</taxon>
        <taxon>metagenomes</taxon>
        <taxon>ecological metagenomes</taxon>
    </lineage>
</organism>
<feature type="coiled-coil region" evidence="1">
    <location>
        <begin position="249"/>
        <end position="338"/>
    </location>
</feature>
<evidence type="ECO:0000313" key="3">
    <source>
        <dbReference type="EMBL" id="CAB4569751.1"/>
    </source>
</evidence>
<sequence length="354" mass="39406">MAADSRFEIVRRGYDPQAVDREIKVLSAEIVRLQETSSELAEQLRLLSQKLTDAEQEISLRAQPSYTALGSKASNLISNAEEIALKLKQDSQAQADELIARTEADLAERIKDLEQRYEEQLASAERRSSRRISAANLEAEQLLKQSQEKASELVKEAEAEAARIRGQVATEIASLRTTARRELEQRKAELEAQFASKKFLLATEIPVDQRAKEAALAELEAQLINRRRDAENEYLEKHQEAVRQTQLYLESAQTDISELKGVAAKLRLEVQTLEMETSRSQAKMLQEARSRAEALIHSAELEAVAISSAAQEEAGKLLRNAKAELASVENAVAAAKAYLKNLSTVVAELKNLED</sequence>
<evidence type="ECO:0000256" key="1">
    <source>
        <dbReference type="SAM" id="Coils"/>
    </source>
</evidence>
<gene>
    <name evidence="2" type="ORF">UFOPK1503_00189</name>
    <name evidence="3" type="ORF">UFOPK1693_00606</name>
</gene>
<reference evidence="3" key="1">
    <citation type="submission" date="2020-05" db="EMBL/GenBank/DDBJ databases">
        <authorList>
            <person name="Chiriac C."/>
            <person name="Salcher M."/>
            <person name="Ghai R."/>
            <person name="Kavagutti S V."/>
        </authorList>
    </citation>
    <scope>NUCLEOTIDE SEQUENCE</scope>
</reference>
<dbReference type="AlphaFoldDB" id="A0A6J6E053"/>
<evidence type="ECO:0000313" key="2">
    <source>
        <dbReference type="EMBL" id="CAB4540428.1"/>
    </source>
</evidence>
<dbReference type="EMBL" id="CAEZST010000002">
    <property type="protein sequence ID" value="CAB4540428.1"/>
    <property type="molecule type" value="Genomic_DNA"/>
</dbReference>
<dbReference type="EMBL" id="CAEZTO010000005">
    <property type="protein sequence ID" value="CAB4569751.1"/>
    <property type="molecule type" value="Genomic_DNA"/>
</dbReference>
<name>A0A6J6E053_9ZZZZ</name>
<feature type="coiled-coil region" evidence="1">
    <location>
        <begin position="103"/>
        <end position="200"/>
    </location>
</feature>
<feature type="coiled-coil region" evidence="1">
    <location>
        <begin position="23"/>
        <end position="57"/>
    </location>
</feature>
<proteinExistence type="predicted"/>
<accession>A0A6J6E053</accession>
<protein>
    <submittedName>
        <fullName evidence="3">Unannotated protein</fullName>
    </submittedName>
</protein>